<feature type="compositionally biased region" description="Low complexity" evidence="1">
    <location>
        <begin position="132"/>
        <end position="145"/>
    </location>
</feature>
<feature type="region of interest" description="Disordered" evidence="1">
    <location>
        <begin position="49"/>
        <end position="214"/>
    </location>
</feature>
<dbReference type="EMBL" id="KJ627438">
    <property type="protein sequence ID" value="AIC32488.1"/>
    <property type="molecule type" value="Genomic_DNA"/>
</dbReference>
<accession>A0A060IF44</accession>
<feature type="region of interest" description="Disordered" evidence="1">
    <location>
        <begin position="281"/>
        <end position="309"/>
    </location>
</feature>
<evidence type="ECO:0000256" key="1">
    <source>
        <dbReference type="SAM" id="MobiDB-lite"/>
    </source>
</evidence>
<feature type="compositionally biased region" description="Polar residues" evidence="1">
    <location>
        <begin position="176"/>
        <end position="185"/>
    </location>
</feature>
<evidence type="ECO:0000313" key="3">
    <source>
        <dbReference type="Proteomes" id="UP000160099"/>
    </source>
</evidence>
<reference evidence="2 3" key="1">
    <citation type="journal article" date="2015" name="Vet. Microbiol.">
        <title>Whole-genome sequence of a novel Chinese cyprinid herpesvirus 3 isolate reveals the existence of a distinct European genotype in East Asia.</title>
        <authorList>
            <person name="Li W."/>
            <person name="Lee X."/>
            <person name="Weng S."/>
            <person name="He J."/>
            <person name="Dong C."/>
        </authorList>
    </citation>
    <scope>NUCLEOTIDE SEQUENCE [LARGE SCALE GENOMIC DNA]</scope>
    <source>
        <strain evidence="2">KHV-GZ11</strain>
    </source>
</reference>
<sequence length="328" mass="36270">MGQKHDKYQGADLEINDLEINVPISFMTPEQIAAAVGRNGQAVFTFDAKRSRHKVNRRRSELGRQRALPPPPPLRTRSLSAASLPLLPDLPLPPPPSPPSRVLSEDEASNLPEPPVEYLTLDGVESTTAPPSSSSVLSNSSIRMSKPLPTIPEVSQNLSRVRRMMRRGGQGKNKRLQSIGQQSNHSVSSPDLSGGDDSDASSVSGRSRSVKQDLDGTTAMRAILVQLKNVQEKINDFHRETVNMDEREIREQLARLVKEKRMCEMSLAAARQLKEAYAHQSQQQLSALSRPRAASSSSHQPNSVNMPKRVMMDNSYYYVTQTGRDSDV</sequence>
<evidence type="ECO:0000313" key="2">
    <source>
        <dbReference type="EMBL" id="AIC32488.1"/>
    </source>
</evidence>
<gene>
    <name evidence="2" type="ORF">CyHV3-GZ_ORF133R</name>
</gene>
<proteinExistence type="predicted"/>
<dbReference type="Proteomes" id="UP000160099">
    <property type="component" value="Segment"/>
</dbReference>
<organism evidence="2 3">
    <name type="scientific">Cyprinid herpesvirus 3</name>
    <name type="common">CyHV-3</name>
    <dbReference type="NCBI Taxonomy" id="180230"/>
    <lineage>
        <taxon>Viruses</taxon>
        <taxon>Duplodnaviria</taxon>
        <taxon>Heunggongvirae</taxon>
        <taxon>Peploviricota</taxon>
        <taxon>Herviviricetes</taxon>
        <taxon>Herpesvirales</taxon>
        <taxon>Alloherpesviridae</taxon>
        <taxon>Cyvirus</taxon>
        <taxon>Cyvirus cyprinidallo3</taxon>
    </lineage>
</organism>
<protein>
    <submittedName>
        <fullName evidence="2">ORF133R</fullName>
    </submittedName>
</protein>
<feature type="compositionally biased region" description="Low complexity" evidence="1">
    <location>
        <begin position="281"/>
        <end position="298"/>
    </location>
</feature>
<feature type="compositionally biased region" description="Pro residues" evidence="1">
    <location>
        <begin position="88"/>
        <end position="99"/>
    </location>
</feature>
<name>A0A060IF44_CYHV3</name>
<feature type="compositionally biased region" description="Low complexity" evidence="1">
    <location>
        <begin position="75"/>
        <end position="87"/>
    </location>
</feature>